<dbReference type="Gene3D" id="4.10.860.10">
    <property type="entry name" value="UVR domain"/>
    <property type="match status" value="1"/>
</dbReference>
<dbReference type="InterPro" id="IPR025542">
    <property type="entry name" value="YacH"/>
</dbReference>
<dbReference type="GO" id="GO:0046870">
    <property type="term" value="F:cadmium ion binding"/>
    <property type="evidence" value="ECO:0007669"/>
    <property type="project" value="TreeGrafter"/>
</dbReference>
<dbReference type="GO" id="GO:0050897">
    <property type="term" value="F:cobalt ion binding"/>
    <property type="evidence" value="ECO:0007669"/>
    <property type="project" value="TreeGrafter"/>
</dbReference>
<dbReference type="GO" id="GO:0005507">
    <property type="term" value="F:copper ion binding"/>
    <property type="evidence" value="ECO:0007669"/>
    <property type="project" value="TreeGrafter"/>
</dbReference>
<organism evidence="3 4">
    <name type="scientific">Marininema mesophilum</name>
    <dbReference type="NCBI Taxonomy" id="1048340"/>
    <lineage>
        <taxon>Bacteria</taxon>
        <taxon>Bacillati</taxon>
        <taxon>Bacillota</taxon>
        <taxon>Bacilli</taxon>
        <taxon>Bacillales</taxon>
        <taxon>Thermoactinomycetaceae</taxon>
        <taxon>Marininema</taxon>
    </lineage>
</organism>
<accession>A0A1H2X783</accession>
<dbReference type="PIRSF" id="PIRSF015034">
    <property type="entry name" value="YacH"/>
    <property type="match status" value="1"/>
</dbReference>
<reference evidence="3 4" key="1">
    <citation type="submission" date="2016-10" db="EMBL/GenBank/DDBJ databases">
        <authorList>
            <person name="de Groot N.N."/>
        </authorList>
    </citation>
    <scope>NUCLEOTIDE SEQUENCE [LARGE SCALE GENOMIC DNA]</scope>
    <source>
        <strain evidence="3 4">DSM 45610</strain>
    </source>
</reference>
<feature type="coiled-coil region" evidence="1">
    <location>
        <begin position="138"/>
        <end position="173"/>
    </location>
</feature>
<sequence length="179" mass="20349">MQCQECGERSATLHYTKIINGEKTEFHLCESCAREKGEQMPGIDGSFSIHNLLSGLLNLDTSISEGQHQVHDETPSMGVRCPTCGLTYTQFSKIGRFGCSDCYQAFDDRLDPLFRRVHGHTSHRGKVPHRTGGRLKIRREVEQLKQDMSRRIENEEFEEAARIRDRIRSLQEKLAGQGG</sequence>
<gene>
    <name evidence="3" type="ORF">SAMN05444487_107109</name>
</gene>
<dbReference type="GO" id="GO:1990170">
    <property type="term" value="P:stress response to cadmium ion"/>
    <property type="evidence" value="ECO:0007669"/>
    <property type="project" value="TreeGrafter"/>
</dbReference>
<evidence type="ECO:0000313" key="3">
    <source>
        <dbReference type="EMBL" id="SDW88647.1"/>
    </source>
</evidence>
<keyword evidence="3" id="KW-0808">Transferase</keyword>
<dbReference type="EMBL" id="FNNQ01000007">
    <property type="protein sequence ID" value="SDW88647.1"/>
    <property type="molecule type" value="Genomic_DNA"/>
</dbReference>
<evidence type="ECO:0000256" key="1">
    <source>
        <dbReference type="SAM" id="Coils"/>
    </source>
</evidence>
<dbReference type="InterPro" id="IPR001943">
    <property type="entry name" value="UVR_dom"/>
</dbReference>
<dbReference type="STRING" id="1048340.SAMN05444487_107109"/>
<protein>
    <submittedName>
        <fullName evidence="3">Protein arginine kinase activator</fullName>
    </submittedName>
</protein>
<dbReference type="Proteomes" id="UP000198534">
    <property type="component" value="Unassembled WGS sequence"/>
</dbReference>
<dbReference type="SUPFAM" id="SSF46600">
    <property type="entry name" value="C-terminal UvrC-binding domain of UvrB"/>
    <property type="match status" value="1"/>
</dbReference>
<keyword evidence="1" id="KW-0175">Coiled coil</keyword>
<dbReference type="InterPro" id="IPR036876">
    <property type="entry name" value="UVR_dom_sf"/>
</dbReference>
<evidence type="ECO:0000313" key="4">
    <source>
        <dbReference type="Proteomes" id="UP000198534"/>
    </source>
</evidence>
<dbReference type="PANTHER" id="PTHR38430">
    <property type="entry name" value="PROTEIN-ARGININE KINASE ACTIVATOR PROTEIN"/>
    <property type="match status" value="1"/>
</dbReference>
<dbReference type="PANTHER" id="PTHR38430:SF1">
    <property type="entry name" value="PROTEIN-ARGININE KINASE ACTIVATOR PROTEIN"/>
    <property type="match status" value="1"/>
</dbReference>
<feature type="domain" description="UVR" evidence="2">
    <location>
        <begin position="138"/>
        <end position="173"/>
    </location>
</feature>
<dbReference type="GO" id="GO:1990169">
    <property type="term" value="P:stress response to copper ion"/>
    <property type="evidence" value="ECO:0007669"/>
    <property type="project" value="TreeGrafter"/>
</dbReference>
<dbReference type="RefSeq" id="WP_091739200.1">
    <property type="nucleotide sequence ID" value="NZ_FNNQ01000007.1"/>
</dbReference>
<dbReference type="GO" id="GO:0008270">
    <property type="term" value="F:zinc ion binding"/>
    <property type="evidence" value="ECO:0007669"/>
    <property type="project" value="TreeGrafter"/>
</dbReference>
<keyword evidence="3" id="KW-0418">Kinase</keyword>
<name>A0A1H2X783_9BACL</name>
<dbReference type="GO" id="GO:0016301">
    <property type="term" value="F:kinase activity"/>
    <property type="evidence" value="ECO:0007669"/>
    <property type="project" value="UniProtKB-KW"/>
</dbReference>
<dbReference type="AlphaFoldDB" id="A0A1H2X783"/>
<keyword evidence="4" id="KW-1185">Reference proteome</keyword>
<evidence type="ECO:0000259" key="2">
    <source>
        <dbReference type="PROSITE" id="PS50151"/>
    </source>
</evidence>
<dbReference type="Pfam" id="PF02151">
    <property type="entry name" value="UVR"/>
    <property type="match status" value="1"/>
</dbReference>
<dbReference type="PROSITE" id="PS50151">
    <property type="entry name" value="UVR"/>
    <property type="match status" value="1"/>
</dbReference>
<dbReference type="OrthoDB" id="9788704at2"/>
<proteinExistence type="predicted"/>